<dbReference type="Proteomes" id="UP000649739">
    <property type="component" value="Unassembled WGS sequence"/>
</dbReference>
<dbReference type="InterPro" id="IPR036610">
    <property type="entry name" value="PEBP-like_sf"/>
</dbReference>
<accession>A0A8J3B6B3</accession>
<comment type="caution">
    <text evidence="3">The sequence shown here is derived from an EMBL/GenBank/DDBJ whole genome shotgun (WGS) entry which is preliminary data.</text>
</comment>
<comment type="similarity">
    <text evidence="1">Belongs to the UPF0098 family.</text>
</comment>
<keyword evidence="4" id="KW-1185">Reference proteome</keyword>
<reference evidence="3" key="1">
    <citation type="journal article" date="2014" name="Int. J. Syst. Evol. Microbiol.">
        <title>Complete genome sequence of Corynebacterium casei LMG S-19264T (=DSM 44701T), isolated from a smear-ripened cheese.</title>
        <authorList>
            <consortium name="US DOE Joint Genome Institute (JGI-PGF)"/>
            <person name="Walter F."/>
            <person name="Albersmeier A."/>
            <person name="Kalinowski J."/>
            <person name="Ruckert C."/>
        </authorList>
    </citation>
    <scope>NUCLEOTIDE SEQUENCE</scope>
    <source>
        <strain evidence="3">JCM 3090</strain>
    </source>
</reference>
<dbReference type="EMBL" id="BMQB01000005">
    <property type="protein sequence ID" value="GGJ96785.1"/>
    <property type="molecule type" value="Genomic_DNA"/>
</dbReference>
<dbReference type="PANTHER" id="PTHR30289">
    <property type="entry name" value="UNCHARACTERIZED PROTEIN YBCL-RELATED"/>
    <property type="match status" value="1"/>
</dbReference>
<organism evidence="3 4">
    <name type="scientific">Pilimelia anulata</name>
    <dbReference type="NCBI Taxonomy" id="53371"/>
    <lineage>
        <taxon>Bacteria</taxon>
        <taxon>Bacillati</taxon>
        <taxon>Actinomycetota</taxon>
        <taxon>Actinomycetes</taxon>
        <taxon>Micromonosporales</taxon>
        <taxon>Micromonosporaceae</taxon>
        <taxon>Pilimelia</taxon>
    </lineage>
</organism>
<dbReference type="CDD" id="cd00865">
    <property type="entry name" value="PEBP_bact_arch"/>
    <property type="match status" value="1"/>
</dbReference>
<dbReference type="InterPro" id="IPR008914">
    <property type="entry name" value="PEBP"/>
</dbReference>
<proteinExistence type="inferred from homology"/>
<evidence type="ECO:0000256" key="1">
    <source>
        <dbReference type="ARBA" id="ARBA00007120"/>
    </source>
</evidence>
<evidence type="ECO:0000256" key="2">
    <source>
        <dbReference type="SAM" id="MobiDB-lite"/>
    </source>
</evidence>
<evidence type="ECO:0000313" key="4">
    <source>
        <dbReference type="Proteomes" id="UP000649739"/>
    </source>
</evidence>
<sequence>MSSTRVSDEHEPFGRPPEPLGFPYEAPLRGVPGALLTVRSDAFDEHAPLPPRLSRPGGNVSPPLAWSGVPDTAEELILLCEDPDAPGDEPFLHWLVTGIDPHTAGVGEGRVPPGAREWPNGFGETGWSGPQPPVGDGPHRYVFRLFAVDAPLDLPAHPDPADVHRALAGHELAGAATVGTFAR</sequence>
<dbReference type="InterPro" id="IPR005247">
    <property type="entry name" value="YbhB_YbcL/LppC-like"/>
</dbReference>
<feature type="compositionally biased region" description="Basic and acidic residues" evidence="2">
    <location>
        <begin position="1"/>
        <end position="13"/>
    </location>
</feature>
<dbReference type="PANTHER" id="PTHR30289:SF1">
    <property type="entry name" value="PEBP (PHOSPHATIDYLETHANOLAMINE-BINDING PROTEIN) FAMILY PROTEIN"/>
    <property type="match status" value="1"/>
</dbReference>
<feature type="region of interest" description="Disordered" evidence="2">
    <location>
        <begin position="1"/>
        <end position="26"/>
    </location>
</feature>
<dbReference type="SUPFAM" id="SSF49777">
    <property type="entry name" value="PEBP-like"/>
    <property type="match status" value="1"/>
</dbReference>
<name>A0A8J3B6B3_9ACTN</name>
<reference evidence="3" key="2">
    <citation type="submission" date="2020-09" db="EMBL/GenBank/DDBJ databases">
        <authorList>
            <person name="Sun Q."/>
            <person name="Ohkuma M."/>
        </authorList>
    </citation>
    <scope>NUCLEOTIDE SEQUENCE</scope>
    <source>
        <strain evidence="3">JCM 3090</strain>
    </source>
</reference>
<gene>
    <name evidence="3" type="ORF">GCM10010123_28480</name>
</gene>
<dbReference type="Pfam" id="PF01161">
    <property type="entry name" value="PBP"/>
    <property type="match status" value="1"/>
</dbReference>
<dbReference type="AlphaFoldDB" id="A0A8J3B6B3"/>
<dbReference type="RefSeq" id="WP_189170599.1">
    <property type="nucleotide sequence ID" value="NZ_BMQB01000005.1"/>
</dbReference>
<evidence type="ECO:0000313" key="3">
    <source>
        <dbReference type="EMBL" id="GGJ96785.1"/>
    </source>
</evidence>
<dbReference type="NCBIfam" id="TIGR00481">
    <property type="entry name" value="YbhB/YbcL family Raf kinase inhibitor-like protein"/>
    <property type="match status" value="1"/>
</dbReference>
<dbReference type="Gene3D" id="3.90.280.10">
    <property type="entry name" value="PEBP-like"/>
    <property type="match status" value="1"/>
</dbReference>
<protein>
    <submittedName>
        <fullName evidence="3">PEBP family protein</fullName>
    </submittedName>
</protein>